<accession>A0A1I3U6W2</accession>
<reference evidence="5 6" key="1">
    <citation type="submission" date="2016-10" db="EMBL/GenBank/DDBJ databases">
        <authorList>
            <person name="de Groot N.N."/>
        </authorList>
    </citation>
    <scope>NUCLEOTIDE SEQUENCE [LARGE SCALE GENOMIC DNA]</scope>
    <source>
        <strain evidence="5 6">DSM 44778</strain>
    </source>
</reference>
<dbReference type="PANTHER" id="PTHR43094">
    <property type="entry name" value="AMINOTRANSFERASE"/>
    <property type="match status" value="1"/>
</dbReference>
<dbReference type="InterPro" id="IPR005814">
    <property type="entry name" value="Aminotrans_3"/>
</dbReference>
<dbReference type="GO" id="GO:0030170">
    <property type="term" value="F:pyridoxal phosphate binding"/>
    <property type="evidence" value="ECO:0007669"/>
    <property type="project" value="InterPro"/>
</dbReference>
<dbReference type="RefSeq" id="WP_093231385.1">
    <property type="nucleotide sequence ID" value="NZ_FORR01000021.1"/>
</dbReference>
<dbReference type="EMBL" id="FORR01000021">
    <property type="protein sequence ID" value="SFJ77511.1"/>
    <property type="molecule type" value="Genomic_DNA"/>
</dbReference>
<dbReference type="PROSITE" id="PS00600">
    <property type="entry name" value="AA_TRANSFER_CLASS_3"/>
    <property type="match status" value="1"/>
</dbReference>
<dbReference type="InterPro" id="IPR015424">
    <property type="entry name" value="PyrdxlP-dep_Trfase"/>
</dbReference>
<evidence type="ECO:0000256" key="1">
    <source>
        <dbReference type="ARBA" id="ARBA00001933"/>
    </source>
</evidence>
<dbReference type="CDD" id="cd00610">
    <property type="entry name" value="OAT_like"/>
    <property type="match status" value="1"/>
</dbReference>
<dbReference type="GO" id="GO:0008483">
    <property type="term" value="F:transaminase activity"/>
    <property type="evidence" value="ECO:0007669"/>
    <property type="project" value="UniProtKB-KW"/>
</dbReference>
<dbReference type="PIRSF" id="PIRSF000521">
    <property type="entry name" value="Transaminase_4ab_Lys_Orn"/>
    <property type="match status" value="1"/>
</dbReference>
<dbReference type="InterPro" id="IPR015422">
    <property type="entry name" value="PyrdxlP-dep_Trfase_small"/>
</dbReference>
<sequence length="425" mass="47855">MKYQLWNNFSNMADFIKNPLIITRGEGSYVYDKNDKEYVDAISGIWNVNLGYSRTDIIDFMYEKSNEVTGVSLFGRAHQIGIEYANELLNRLDNDFDAVFFTTGGSDAVETAIKISRSFFYHSGKQEKFKIAHFENSYHGVSYGALSVMGINSNTTGTGPMLPGSITLPKPTSVESSDIHWELIERKLNNENPDTIAAIIVEPIMGAGGIIPIESIILKKLREYCNHHDIILIFDEVVTGFGRTGNLFAYKMHNIRPDLITVAKGMTAGYAPLGGVLVSEKIYELFKTNDIVFRHGFTYGGHPISCAAAYKTLRILLEENVIDHVRQKEELLWKYLLDLSFEFDLVQEVRGKGFMYGLKLDSKFQGIAKTVSVKAQENGLLFRPAEEEVVVVMPPLTSDENVLKDIYNKLQKTLHEVSSQFIGLR</sequence>
<keyword evidence="5" id="KW-0808">Transferase</keyword>
<comment type="similarity">
    <text evidence="2 4">Belongs to the class-III pyridoxal-phosphate-dependent aminotransferase family.</text>
</comment>
<dbReference type="Pfam" id="PF00202">
    <property type="entry name" value="Aminotran_3"/>
    <property type="match status" value="1"/>
</dbReference>
<dbReference type="Proteomes" id="UP000199545">
    <property type="component" value="Unassembled WGS sequence"/>
</dbReference>
<dbReference type="STRING" id="46223.SAMN05421852_12152"/>
<evidence type="ECO:0000256" key="3">
    <source>
        <dbReference type="ARBA" id="ARBA00022898"/>
    </source>
</evidence>
<evidence type="ECO:0000313" key="5">
    <source>
        <dbReference type="EMBL" id="SFJ77511.1"/>
    </source>
</evidence>
<dbReference type="InterPro" id="IPR015421">
    <property type="entry name" value="PyrdxlP-dep_Trfase_major"/>
</dbReference>
<evidence type="ECO:0000256" key="4">
    <source>
        <dbReference type="RuleBase" id="RU003560"/>
    </source>
</evidence>
<dbReference type="Gene3D" id="3.40.640.10">
    <property type="entry name" value="Type I PLP-dependent aspartate aminotransferase-like (Major domain)"/>
    <property type="match status" value="1"/>
</dbReference>
<keyword evidence="5" id="KW-0032">Aminotransferase</keyword>
<keyword evidence="6" id="KW-1185">Reference proteome</keyword>
<comment type="cofactor">
    <cofactor evidence="1">
        <name>pyridoxal 5'-phosphate</name>
        <dbReference type="ChEBI" id="CHEBI:597326"/>
    </cofactor>
</comment>
<gene>
    <name evidence="5" type="ORF">SAMN05421852_12152</name>
</gene>
<dbReference type="InterPro" id="IPR049704">
    <property type="entry name" value="Aminotrans_3_PPA_site"/>
</dbReference>
<dbReference type="FunFam" id="3.40.640.10:FF:000004">
    <property type="entry name" value="Acetylornithine aminotransferase"/>
    <property type="match status" value="1"/>
</dbReference>
<dbReference type="PANTHER" id="PTHR43094:SF1">
    <property type="entry name" value="AMINOTRANSFERASE CLASS-III"/>
    <property type="match status" value="1"/>
</dbReference>
<evidence type="ECO:0000256" key="2">
    <source>
        <dbReference type="ARBA" id="ARBA00008954"/>
    </source>
</evidence>
<keyword evidence="3 4" id="KW-0663">Pyridoxal phosphate</keyword>
<dbReference type="SUPFAM" id="SSF53383">
    <property type="entry name" value="PLP-dependent transferases"/>
    <property type="match status" value="1"/>
</dbReference>
<dbReference type="AlphaFoldDB" id="A0A1I3U6W2"/>
<organism evidence="5 6">
    <name type="scientific">Thermoflavimicrobium dichotomicum</name>
    <dbReference type="NCBI Taxonomy" id="46223"/>
    <lineage>
        <taxon>Bacteria</taxon>
        <taxon>Bacillati</taxon>
        <taxon>Bacillota</taxon>
        <taxon>Bacilli</taxon>
        <taxon>Bacillales</taxon>
        <taxon>Thermoactinomycetaceae</taxon>
        <taxon>Thermoflavimicrobium</taxon>
    </lineage>
</organism>
<evidence type="ECO:0000313" key="6">
    <source>
        <dbReference type="Proteomes" id="UP000199545"/>
    </source>
</evidence>
<dbReference type="Gene3D" id="3.90.1150.10">
    <property type="entry name" value="Aspartate Aminotransferase, domain 1"/>
    <property type="match status" value="1"/>
</dbReference>
<name>A0A1I3U6W2_9BACL</name>
<dbReference type="OrthoDB" id="9807885at2"/>
<protein>
    <submittedName>
        <fullName evidence="5">Adenosylmethionine-8-amino-7-oxononanoate aminotransferase</fullName>
    </submittedName>
</protein>
<proteinExistence type="inferred from homology"/>